<sequence length="812" mass="91988">MKTSSKKYRTIIKMGVVCITPILFLANSFAQYSPHKFTIAEAVKPKVQSFPLGEVEITDALFRKAKDKDHAYLLQWNCDSLLYWHRKAAGLKPKVPGHYGGWEGGGSNILGHYLTALSLMYATTKDQQLLNRINYIVDELALCQQNAKTGAVFNGPGFKEAFEEMRKGNFNFRLVGPEFPVVNGGNYFYGIHKNIAGLRDAYLLANNQKAKEVLVKYVNWIDDFVNAVPTEKFQEVLNVEHGGMAEVIADVYGITGDKKYAALSKKFVQRRMANPIAQGIDMLYPQHANAKIPQFVGYGRMYEWMGNDADSAGRSAFKFWDIVTEDHTLVNGGNSEYERFGPAAQISQRIGMSSSETCNTYNMLKLSHELYELTGHTKYMDYYERAFYNHILASLDDEGMFCYYVSTKPGWFKTFSTPFNSNWCCVGTGMENPGKYEQDIYAHDDKNIYVNLFISSTVNWKEQGLILKQQTTFPQSDTVYLSVEKAGKGVGIQFRQPSWLSGAAQIWVNNTAQPITVKDSYLTIPHPLNKGDKIRLILPMSLRVEEAPDNPTVGAILYGPVLLAGELGRKGIEHLNQQANEMWDLKNNPELKDIPVLIGDKKHPENWITSVPAQPLTFTAKSLDNKDIVLSPFYKVTNQRYSVYWDMFSNQQWQDYQHYKKSYLRDEVIPGDTDSEIAHQLQSKNDTIENIYFKTCRTAKEGGQFSYNLKAATNEPLFLVVKYWGGGWGPDPSGMLDIYVENVKLATHDLGNKLHETTFYDLNYAIPVQLTEDKEKVDVTFKAKNGKLESGVFECKLVTAQGLVFKDLLKDQ</sequence>
<protein>
    <submittedName>
        <fullName evidence="5">Glycosyl hydrolase</fullName>
    </submittedName>
</protein>
<keyword evidence="6" id="KW-1185">Reference proteome</keyword>
<accession>A0A4U3KZG7</accession>
<dbReference type="PANTHER" id="PTHR31151">
    <property type="entry name" value="PROLINE-TRNA LIGASE (DUF1680)"/>
    <property type="match status" value="1"/>
</dbReference>
<dbReference type="Pfam" id="PF20620">
    <property type="entry name" value="DUF6805"/>
    <property type="match status" value="1"/>
</dbReference>
<dbReference type="OrthoDB" id="9757939at2"/>
<dbReference type="Pfam" id="PF16375">
    <property type="entry name" value="DUF4986"/>
    <property type="match status" value="1"/>
</dbReference>
<dbReference type="InterPro" id="IPR049046">
    <property type="entry name" value="Beta-AFase-like_GH127_middle"/>
</dbReference>
<keyword evidence="5" id="KW-0378">Hydrolase</keyword>
<dbReference type="Proteomes" id="UP000305848">
    <property type="component" value="Unassembled WGS sequence"/>
</dbReference>
<feature type="domain" description="Glycoside hydrolase GH146 substrate-binding" evidence="3">
    <location>
        <begin position="666"/>
        <end position="797"/>
    </location>
</feature>
<dbReference type="SUPFAM" id="SSF48208">
    <property type="entry name" value="Six-hairpin glycosidases"/>
    <property type="match status" value="1"/>
</dbReference>
<dbReference type="PANTHER" id="PTHR31151:SF0">
    <property type="entry name" value="PROLINE-TRNA LIGASE (DUF1680)"/>
    <property type="match status" value="1"/>
</dbReference>
<dbReference type="EMBL" id="SZQL01000009">
    <property type="protein sequence ID" value="TKK68058.1"/>
    <property type="molecule type" value="Genomic_DNA"/>
</dbReference>
<evidence type="ECO:0000259" key="2">
    <source>
        <dbReference type="Pfam" id="PF16375"/>
    </source>
</evidence>
<dbReference type="InterPro" id="IPR032275">
    <property type="entry name" value="DUF4986"/>
</dbReference>
<evidence type="ECO:0000313" key="5">
    <source>
        <dbReference type="EMBL" id="TKK68058.1"/>
    </source>
</evidence>
<dbReference type="GO" id="GO:0016787">
    <property type="term" value="F:hydrolase activity"/>
    <property type="evidence" value="ECO:0007669"/>
    <property type="project" value="UniProtKB-KW"/>
</dbReference>
<dbReference type="InterPro" id="IPR012878">
    <property type="entry name" value="Beta-AFase-like_GH127_cat"/>
</dbReference>
<dbReference type="InterPro" id="IPR008928">
    <property type="entry name" value="6-hairpin_glycosidase_sf"/>
</dbReference>
<feature type="domain" description="Non-reducing end beta-L-arabinofuranosidase-like GH127 catalytic" evidence="1">
    <location>
        <begin position="54"/>
        <end position="437"/>
    </location>
</feature>
<evidence type="ECO:0000259" key="1">
    <source>
        <dbReference type="Pfam" id="PF07944"/>
    </source>
</evidence>
<evidence type="ECO:0000259" key="4">
    <source>
        <dbReference type="Pfam" id="PF20736"/>
    </source>
</evidence>
<gene>
    <name evidence="5" type="ORF">FC093_12655</name>
</gene>
<dbReference type="RefSeq" id="WP_137262161.1">
    <property type="nucleotide sequence ID" value="NZ_SZQL01000009.1"/>
</dbReference>
<dbReference type="Pfam" id="PF07944">
    <property type="entry name" value="Beta-AFase-like_GH127_cat"/>
    <property type="match status" value="1"/>
</dbReference>
<organism evidence="5 6">
    <name type="scientific">Ilyomonas limi</name>
    <dbReference type="NCBI Taxonomy" id="2575867"/>
    <lineage>
        <taxon>Bacteria</taxon>
        <taxon>Pseudomonadati</taxon>
        <taxon>Bacteroidota</taxon>
        <taxon>Chitinophagia</taxon>
        <taxon>Chitinophagales</taxon>
        <taxon>Chitinophagaceae</taxon>
        <taxon>Ilyomonas</taxon>
    </lineage>
</organism>
<proteinExistence type="predicted"/>
<evidence type="ECO:0000259" key="3">
    <source>
        <dbReference type="Pfam" id="PF20620"/>
    </source>
</evidence>
<dbReference type="Pfam" id="PF20736">
    <property type="entry name" value="Glyco_hydro127M"/>
    <property type="match status" value="1"/>
</dbReference>
<dbReference type="AlphaFoldDB" id="A0A4U3KZG7"/>
<evidence type="ECO:0000313" key="6">
    <source>
        <dbReference type="Proteomes" id="UP000305848"/>
    </source>
</evidence>
<feature type="domain" description="Non-reducing end beta-L-arabinofuranosidase-like GH127 middle" evidence="4">
    <location>
        <begin position="448"/>
        <end position="540"/>
    </location>
</feature>
<name>A0A4U3KZG7_9BACT</name>
<dbReference type="InterPro" id="IPR046544">
    <property type="entry name" value="GH146_SB_dom"/>
</dbReference>
<dbReference type="GO" id="GO:0005975">
    <property type="term" value="P:carbohydrate metabolic process"/>
    <property type="evidence" value="ECO:0007669"/>
    <property type="project" value="InterPro"/>
</dbReference>
<comment type="caution">
    <text evidence="5">The sequence shown here is derived from an EMBL/GenBank/DDBJ whole genome shotgun (WGS) entry which is preliminary data.</text>
</comment>
<reference evidence="5 6" key="1">
    <citation type="submission" date="2019-05" db="EMBL/GenBank/DDBJ databases">
        <title>Panacibacter sp. strain 17mud1-8 Genome sequencing and assembly.</title>
        <authorList>
            <person name="Chhetri G."/>
        </authorList>
    </citation>
    <scope>NUCLEOTIDE SEQUENCE [LARGE SCALE GENOMIC DNA]</scope>
    <source>
        <strain evidence="5 6">17mud1-8</strain>
    </source>
</reference>
<feature type="domain" description="DUF4986" evidence="2">
    <location>
        <begin position="590"/>
        <end position="645"/>
    </location>
</feature>